<comment type="caution">
    <text evidence="6">The sequence shown here is derived from an EMBL/GenBank/DDBJ whole genome shotgun (WGS) entry which is preliminary data.</text>
</comment>
<evidence type="ECO:0000256" key="4">
    <source>
        <dbReference type="ARBA" id="ARBA00025742"/>
    </source>
</evidence>
<dbReference type="RefSeq" id="WP_119533370.1">
    <property type="nucleotide sequence ID" value="NZ_QXTF01000002.1"/>
</dbReference>
<evidence type="ECO:0000256" key="2">
    <source>
        <dbReference type="ARBA" id="ARBA00022801"/>
    </source>
</evidence>
<dbReference type="GO" id="GO:0046872">
    <property type="term" value="F:metal ion binding"/>
    <property type="evidence" value="ECO:0007669"/>
    <property type="project" value="UniProtKB-KW"/>
</dbReference>
<dbReference type="SUPFAM" id="SSF56300">
    <property type="entry name" value="Metallo-dependent phosphatases"/>
    <property type="match status" value="1"/>
</dbReference>
<dbReference type="Proteomes" id="UP000285023">
    <property type="component" value="Unassembled WGS sequence"/>
</dbReference>
<sequence>MARLIHLSDLHFGAHDDRLVRAVEDRIDEVKPDLVVISGDFTQRARTEQFEQACQFLERLKAAGHEVLGVPGNHDVPLYDVLRRFLSPLTRYRRYIDETLCPFHELPDAAVLGINTARSLTFKDGRINNEQVAYINQTFAKTRDAATRILVTHHPMFALPVGDGPELGKAIGRQELALGAVADAGVDLLLAGHNHRASAHHAKDLVTDAGSALVVQAGTATSTRLRDEEQSFNLIETGQGEVTVAVQAWDGKGYASQDATRFVRRGEHWETAGGEQLAEAPEG</sequence>
<evidence type="ECO:0000256" key="1">
    <source>
        <dbReference type="ARBA" id="ARBA00022723"/>
    </source>
</evidence>
<name>A0A418Q0W8_9SPHN</name>
<dbReference type="AlphaFoldDB" id="A0A418Q0W8"/>
<keyword evidence="1" id="KW-0479">Metal-binding</keyword>
<proteinExistence type="inferred from homology"/>
<dbReference type="GO" id="GO:0016787">
    <property type="term" value="F:hydrolase activity"/>
    <property type="evidence" value="ECO:0007669"/>
    <property type="project" value="UniProtKB-KW"/>
</dbReference>
<feature type="domain" description="Calcineurin-like phosphoesterase" evidence="5">
    <location>
        <begin position="3"/>
        <end position="196"/>
    </location>
</feature>
<dbReference type="EMBL" id="QXTF01000002">
    <property type="protein sequence ID" value="RIX29482.1"/>
    <property type="molecule type" value="Genomic_DNA"/>
</dbReference>
<evidence type="ECO:0000256" key="3">
    <source>
        <dbReference type="ARBA" id="ARBA00023004"/>
    </source>
</evidence>
<dbReference type="OrthoDB" id="651281at2"/>
<evidence type="ECO:0000313" key="6">
    <source>
        <dbReference type="EMBL" id="RIX29482.1"/>
    </source>
</evidence>
<dbReference type="PANTHER" id="PTHR42988:SF2">
    <property type="entry name" value="CYCLIC NUCLEOTIDE PHOSPHODIESTERASE CBUA0032-RELATED"/>
    <property type="match status" value="1"/>
</dbReference>
<protein>
    <submittedName>
        <fullName evidence="6">Metallophosphoesterase</fullName>
    </submittedName>
</protein>
<reference evidence="6 7" key="1">
    <citation type="submission" date="2018-09" db="EMBL/GenBank/DDBJ databases">
        <title>Sphingomonas sp. DAC4.</title>
        <authorList>
            <person name="Seo T."/>
        </authorList>
    </citation>
    <scope>NUCLEOTIDE SEQUENCE [LARGE SCALE GENOMIC DNA]</scope>
    <source>
        <strain evidence="6 7">DAC4</strain>
    </source>
</reference>
<keyword evidence="3" id="KW-0408">Iron</keyword>
<dbReference type="InterPro" id="IPR050884">
    <property type="entry name" value="CNP_phosphodiesterase-III"/>
</dbReference>
<dbReference type="Pfam" id="PF00149">
    <property type="entry name" value="Metallophos"/>
    <property type="match status" value="1"/>
</dbReference>
<dbReference type="InterPro" id="IPR004843">
    <property type="entry name" value="Calcineurin-like_PHP"/>
</dbReference>
<keyword evidence="2" id="KW-0378">Hydrolase</keyword>
<organism evidence="6 7">
    <name type="scientific">Sphingomonas edaphi</name>
    <dbReference type="NCBI Taxonomy" id="2315689"/>
    <lineage>
        <taxon>Bacteria</taxon>
        <taxon>Pseudomonadati</taxon>
        <taxon>Pseudomonadota</taxon>
        <taxon>Alphaproteobacteria</taxon>
        <taxon>Sphingomonadales</taxon>
        <taxon>Sphingomonadaceae</taxon>
        <taxon>Sphingomonas</taxon>
    </lineage>
</organism>
<accession>A0A418Q0W8</accession>
<evidence type="ECO:0000313" key="7">
    <source>
        <dbReference type="Proteomes" id="UP000285023"/>
    </source>
</evidence>
<gene>
    <name evidence="6" type="ORF">D3M59_08870</name>
</gene>
<dbReference type="InterPro" id="IPR029052">
    <property type="entry name" value="Metallo-depent_PP-like"/>
</dbReference>
<dbReference type="Gene3D" id="3.60.21.10">
    <property type="match status" value="1"/>
</dbReference>
<evidence type="ECO:0000259" key="5">
    <source>
        <dbReference type="Pfam" id="PF00149"/>
    </source>
</evidence>
<comment type="similarity">
    <text evidence="4">Belongs to the cyclic nucleotide phosphodiesterase class-III family.</text>
</comment>
<keyword evidence="7" id="KW-1185">Reference proteome</keyword>
<dbReference type="PANTHER" id="PTHR42988">
    <property type="entry name" value="PHOSPHOHYDROLASE"/>
    <property type="match status" value="1"/>
</dbReference>